<dbReference type="GO" id="GO:0036464">
    <property type="term" value="C:cytoplasmic ribonucleoprotein granule"/>
    <property type="evidence" value="ECO:0007669"/>
    <property type="project" value="UniProtKB-SubCell"/>
</dbReference>
<evidence type="ECO:0000256" key="10">
    <source>
        <dbReference type="ARBA" id="ARBA00023158"/>
    </source>
</evidence>
<feature type="domain" description="Helicase MOV-10 helical" evidence="17">
    <location>
        <begin position="306"/>
        <end position="348"/>
    </location>
</feature>
<evidence type="ECO:0000256" key="5">
    <source>
        <dbReference type="ARBA" id="ARBA00022741"/>
    </source>
</evidence>
<dbReference type="Gene3D" id="3.40.50.300">
    <property type="entry name" value="P-loop containing nucleotide triphosphate hydrolases"/>
    <property type="match status" value="2"/>
</dbReference>
<name>A0AAN8JIK0_PATCE</name>
<dbReference type="InterPro" id="IPR047187">
    <property type="entry name" value="SF1_C_Upf1"/>
</dbReference>
<evidence type="ECO:0000256" key="12">
    <source>
        <dbReference type="SAM" id="MobiDB-lite"/>
    </source>
</evidence>
<keyword evidence="8" id="KW-0067">ATP-binding</keyword>
<evidence type="ECO:0000256" key="9">
    <source>
        <dbReference type="ARBA" id="ARBA00022884"/>
    </source>
</evidence>
<feature type="domain" description="DNA2/NAM7 helicase helicase" evidence="13">
    <location>
        <begin position="678"/>
        <end position="751"/>
    </location>
</feature>
<dbReference type="GO" id="GO:0003724">
    <property type="term" value="F:RNA helicase activity"/>
    <property type="evidence" value="ECO:0007669"/>
    <property type="project" value="UniProtKB-EC"/>
</dbReference>
<gene>
    <name evidence="18" type="ORF">SNE40_013606</name>
</gene>
<dbReference type="InterPro" id="IPR027417">
    <property type="entry name" value="P-loop_NTPase"/>
</dbReference>
<dbReference type="GO" id="GO:0031047">
    <property type="term" value="P:regulatory ncRNA-mediated gene silencing"/>
    <property type="evidence" value="ECO:0007669"/>
    <property type="project" value="UniProtKB-KW"/>
</dbReference>
<feature type="compositionally biased region" description="Polar residues" evidence="12">
    <location>
        <begin position="489"/>
        <end position="498"/>
    </location>
</feature>
<dbReference type="GO" id="GO:0005524">
    <property type="term" value="F:ATP binding"/>
    <property type="evidence" value="ECO:0007669"/>
    <property type="project" value="UniProtKB-KW"/>
</dbReference>
<evidence type="ECO:0000259" key="16">
    <source>
        <dbReference type="Pfam" id="PF21634"/>
    </source>
</evidence>
<dbReference type="Pfam" id="PF14444">
    <property type="entry name" value="S1-like"/>
    <property type="match status" value="1"/>
</dbReference>
<evidence type="ECO:0000259" key="13">
    <source>
        <dbReference type="Pfam" id="PF13086"/>
    </source>
</evidence>
<evidence type="ECO:0000259" key="17">
    <source>
        <dbReference type="Pfam" id="PF21635"/>
    </source>
</evidence>
<dbReference type="InterPro" id="IPR049079">
    <property type="entry name" value="Mov-10_helical"/>
</dbReference>
<evidence type="ECO:0000313" key="19">
    <source>
        <dbReference type="Proteomes" id="UP001347796"/>
    </source>
</evidence>
<dbReference type="Pfam" id="PF21634">
    <property type="entry name" value="MOV-10_beta-barrel"/>
    <property type="match status" value="1"/>
</dbReference>
<keyword evidence="10" id="KW-0943">RNA-mediated gene silencing</keyword>
<proteinExistence type="inferred from homology"/>
<organism evidence="18 19">
    <name type="scientific">Patella caerulea</name>
    <name type="common">Rayed Mediterranean limpet</name>
    <dbReference type="NCBI Taxonomy" id="87958"/>
    <lineage>
        <taxon>Eukaryota</taxon>
        <taxon>Metazoa</taxon>
        <taxon>Spiralia</taxon>
        <taxon>Lophotrochozoa</taxon>
        <taxon>Mollusca</taxon>
        <taxon>Gastropoda</taxon>
        <taxon>Patellogastropoda</taxon>
        <taxon>Patelloidea</taxon>
        <taxon>Patellidae</taxon>
        <taxon>Patella</taxon>
    </lineage>
</organism>
<keyword evidence="9" id="KW-0694">RNA-binding</keyword>
<evidence type="ECO:0000256" key="1">
    <source>
        <dbReference type="ARBA" id="ARBA00004331"/>
    </source>
</evidence>
<dbReference type="SUPFAM" id="SSF52540">
    <property type="entry name" value="P-loop containing nucleoside triphosphate hydrolases"/>
    <property type="match status" value="1"/>
</dbReference>
<feature type="domain" description="S1-like RNA binding" evidence="15">
    <location>
        <begin position="46"/>
        <end position="89"/>
    </location>
</feature>
<dbReference type="Proteomes" id="UP001347796">
    <property type="component" value="Unassembled WGS sequence"/>
</dbReference>
<feature type="domain" description="DNA2/NAM7 helicase-like C-terminal" evidence="14">
    <location>
        <begin position="760"/>
        <end position="975"/>
    </location>
</feature>
<dbReference type="Pfam" id="PF13087">
    <property type="entry name" value="AAA_12"/>
    <property type="match status" value="1"/>
</dbReference>
<keyword evidence="19" id="KW-1185">Reference proteome</keyword>
<evidence type="ECO:0000256" key="8">
    <source>
        <dbReference type="ARBA" id="ARBA00022840"/>
    </source>
</evidence>
<keyword evidence="4" id="KW-0963">Cytoplasm</keyword>
<keyword evidence="5" id="KW-0547">Nucleotide-binding</keyword>
<protein>
    <recommendedName>
        <fullName evidence="3">RNA helicase</fullName>
        <ecNumber evidence="3">3.6.4.13</ecNumber>
    </recommendedName>
</protein>
<comment type="similarity">
    <text evidence="2">Belongs to the DNA2/NAM7 helicase family. SDE3 subfamily.</text>
</comment>
<feature type="domain" description="DNA2/NAM7 helicase helicase" evidence="13">
    <location>
        <begin position="571"/>
        <end position="657"/>
    </location>
</feature>
<evidence type="ECO:0000256" key="3">
    <source>
        <dbReference type="ARBA" id="ARBA00012552"/>
    </source>
</evidence>
<dbReference type="EMBL" id="JAZGQO010000010">
    <property type="protein sequence ID" value="KAK6175069.1"/>
    <property type="molecule type" value="Genomic_DNA"/>
</dbReference>
<dbReference type="AlphaFoldDB" id="A0AAN8JIK0"/>
<evidence type="ECO:0000256" key="6">
    <source>
        <dbReference type="ARBA" id="ARBA00022801"/>
    </source>
</evidence>
<dbReference type="InterPro" id="IPR041677">
    <property type="entry name" value="DNA2/NAM7_AAA_11"/>
</dbReference>
<dbReference type="InterPro" id="IPR041679">
    <property type="entry name" value="DNA2/NAM7-like_C"/>
</dbReference>
<reference evidence="18 19" key="1">
    <citation type="submission" date="2024-01" db="EMBL/GenBank/DDBJ databases">
        <title>The genome of the rayed Mediterranean limpet Patella caerulea (Linnaeus, 1758).</title>
        <authorList>
            <person name="Anh-Thu Weber A."/>
            <person name="Halstead-Nussloch G."/>
        </authorList>
    </citation>
    <scope>NUCLEOTIDE SEQUENCE [LARGE SCALE GENOMIC DNA]</scope>
    <source>
        <strain evidence="18">AATW-2023a</strain>
        <tissue evidence="18">Whole specimen</tissue>
    </source>
</reference>
<dbReference type="CDD" id="cd18078">
    <property type="entry name" value="DEXXQc_Mov10L1"/>
    <property type="match status" value="1"/>
</dbReference>
<dbReference type="EC" id="3.6.4.13" evidence="3"/>
<keyword evidence="6" id="KW-0378">Hydrolase</keyword>
<feature type="domain" description="Helicase MOV-10-like beta-barrel" evidence="16">
    <location>
        <begin position="354"/>
        <end position="430"/>
    </location>
</feature>
<dbReference type="Pfam" id="PF21635">
    <property type="entry name" value="Mov-10_helical"/>
    <property type="match status" value="1"/>
</dbReference>
<sequence length="1017" mass="113937">MLTLIGKIIDYIVPDADDEETEFADNLRKLPVFEKEKEVFERCQIHGKITQIFNGQGLIDHEVYFSFDSVDGEIIPKVGDKVSVKAIQTQENGGWLAESVTVDAATWQFEIDNFKDGGSSDCKKQSAVVGKVASIQNGKGRINENVIFDIEDGCLGEFKPFVGDWVKADVFTHSDVLITAENVEPLRSWTVNGEITLVKGDHGYINGDTFFSLDACLNSYKPKKWDPVRITAIESEQGKCEWRATCVAPRTKDARSLGAKTNVKLQTNGDGRWTIPGQRPKLKGGKTILPKKLDHYPVPDSLRNSVIDNGEVTAIEPALTEVLDIDNYIDRFSALLHLEEIQYEIDIREFDLTRVCLRPVGEYLGLAVPGLAEGRPSVLTGDKIILSIPGDPDGPYYEGFVHEVLSREVLLKFSYEFHSKYNGEDYNVEFTFNRTSLRRCHQGIRLAVKQLGIDFLFPLNVTMKTPQIHIKKPVYNMDVVPLDTTYINYQKPQKTPRPQQEDTEKTKTLSSTKYADINKVKEILESCNDGKLSGHKQTKADVPMSPEKPKKYLASISPWIQDEIVFINPDLNDCQKTAVIKIVLGQSRPLPYIIFGPPGTGKTITVVESMLQILLRIPSSRVVACTPSNSAADLLIERLYASGQVKVCDMVRLNSFHRKEDGIPDVVLPFSASGEDLNIISRYRIVVCTCNTAGSMFNLGLKVGHFTHAFVDEAGQATEPECLIPLGLVSGADGQIVLAGDPKQLGPVLMSPYAKLFGLELSLLERLMERQIYCYNAQQFSEYGGFDPNLVTMLIENYRSHPSILHLPSKLFYFNQLEVKADPSLTHTLVNWSMLPTQGIPVVFHGIRGEDLREGNSPSWFNPGEAVLTVQYLQSLIKQTDLNIDVEDIGIITPYRKQIEKIRLLIEKLGIERVKVGSVEEFQGQERQVVIISTVRSNEKLLGFDLRHVLGFLSNPKRFNVAITRAQAALVIIGNPFVLIQDKNWRQLIEYCVKNGAYTGCDVPDLDRPDNEHDKSR</sequence>
<dbReference type="GO" id="GO:0003723">
    <property type="term" value="F:RNA binding"/>
    <property type="evidence" value="ECO:0007669"/>
    <property type="project" value="UniProtKB-KW"/>
</dbReference>
<feature type="region of interest" description="Disordered" evidence="12">
    <location>
        <begin position="489"/>
        <end position="509"/>
    </location>
</feature>
<evidence type="ECO:0000256" key="11">
    <source>
        <dbReference type="ARBA" id="ARBA00047984"/>
    </source>
</evidence>
<dbReference type="CDD" id="cd18808">
    <property type="entry name" value="SF1_C_Upf1"/>
    <property type="match status" value="1"/>
</dbReference>
<evidence type="ECO:0000256" key="2">
    <source>
        <dbReference type="ARBA" id="ARBA00005601"/>
    </source>
</evidence>
<comment type="catalytic activity">
    <reaction evidence="11">
        <text>ATP + H2O = ADP + phosphate + H(+)</text>
        <dbReference type="Rhea" id="RHEA:13065"/>
        <dbReference type="ChEBI" id="CHEBI:15377"/>
        <dbReference type="ChEBI" id="CHEBI:15378"/>
        <dbReference type="ChEBI" id="CHEBI:30616"/>
        <dbReference type="ChEBI" id="CHEBI:43474"/>
        <dbReference type="ChEBI" id="CHEBI:456216"/>
        <dbReference type="EC" id="3.6.4.13"/>
    </reaction>
</comment>
<accession>A0AAN8JIK0</accession>
<dbReference type="PANTHER" id="PTHR45418:SF1">
    <property type="entry name" value="CANCER_TESTIS ANTIGEN 55"/>
    <property type="match status" value="1"/>
</dbReference>
<evidence type="ECO:0000256" key="7">
    <source>
        <dbReference type="ARBA" id="ARBA00022806"/>
    </source>
</evidence>
<dbReference type="FunFam" id="3.40.50.300:FF:000608">
    <property type="entry name" value="Mov10 RISC complex RNA helicase"/>
    <property type="match status" value="1"/>
</dbReference>
<dbReference type="Pfam" id="PF13086">
    <property type="entry name" value="AAA_11"/>
    <property type="match status" value="2"/>
</dbReference>
<keyword evidence="7" id="KW-0347">Helicase</keyword>
<evidence type="ECO:0000259" key="15">
    <source>
        <dbReference type="Pfam" id="PF14444"/>
    </source>
</evidence>
<dbReference type="PANTHER" id="PTHR45418">
    <property type="entry name" value="CANCER/TESTIS ANTIGEN 55"/>
    <property type="match status" value="1"/>
</dbReference>
<comment type="subcellular location">
    <subcellularLocation>
        <location evidence="1">Cytoplasm</location>
        <location evidence="1">Cytoplasmic ribonucleoprotein granule</location>
    </subcellularLocation>
</comment>
<comment type="caution">
    <text evidence="18">The sequence shown here is derived from an EMBL/GenBank/DDBJ whole genome shotgun (WGS) entry which is preliminary data.</text>
</comment>
<dbReference type="GO" id="GO:0016787">
    <property type="term" value="F:hydrolase activity"/>
    <property type="evidence" value="ECO:0007669"/>
    <property type="project" value="UniProtKB-KW"/>
</dbReference>
<evidence type="ECO:0000259" key="14">
    <source>
        <dbReference type="Pfam" id="PF13087"/>
    </source>
</evidence>
<evidence type="ECO:0000256" key="4">
    <source>
        <dbReference type="ARBA" id="ARBA00022490"/>
    </source>
</evidence>
<evidence type="ECO:0000313" key="18">
    <source>
        <dbReference type="EMBL" id="KAK6175069.1"/>
    </source>
</evidence>
<dbReference type="InterPro" id="IPR025223">
    <property type="entry name" value="S1-like_RNA-bd_dom"/>
</dbReference>
<dbReference type="InterPro" id="IPR049080">
    <property type="entry name" value="MOV-10-like_beta-barrel"/>
</dbReference>